<comment type="caution">
    <text evidence="2">The sequence shown here is derived from an EMBL/GenBank/DDBJ whole genome shotgun (WGS) entry which is preliminary data.</text>
</comment>
<dbReference type="Proteomes" id="UP001597262">
    <property type="component" value="Unassembled WGS sequence"/>
</dbReference>
<organism evidence="2 3">
    <name type="scientific">Paenibacillus puldeungensis</name>
    <dbReference type="NCBI Taxonomy" id="696536"/>
    <lineage>
        <taxon>Bacteria</taxon>
        <taxon>Bacillati</taxon>
        <taxon>Bacillota</taxon>
        <taxon>Bacilli</taxon>
        <taxon>Bacillales</taxon>
        <taxon>Paenibacillaceae</taxon>
        <taxon>Paenibacillus</taxon>
    </lineage>
</organism>
<accession>A0ABW3RVU5</accession>
<evidence type="ECO:0000313" key="2">
    <source>
        <dbReference type="EMBL" id="MFD1176020.1"/>
    </source>
</evidence>
<sequence length="84" mass="9274">MKSEVIIMPNKEKPLVKCSVSNCSYWGAQNVCNADVIMIDIDQHATRQYNAEFAGETFDSEHQDSAATSSVTCCHTFKPKAKSS</sequence>
<gene>
    <name evidence="2" type="ORF">ACFQ3W_06875</name>
</gene>
<protein>
    <submittedName>
        <fullName evidence="2">DUF1540 domain-containing protein</fullName>
    </submittedName>
</protein>
<name>A0ABW3RVU5_9BACL</name>
<feature type="domain" description="DUF1540" evidence="1">
    <location>
        <begin position="16"/>
        <end position="77"/>
    </location>
</feature>
<proteinExistence type="predicted"/>
<dbReference type="Pfam" id="PF07561">
    <property type="entry name" value="DUF1540"/>
    <property type="match status" value="1"/>
</dbReference>
<evidence type="ECO:0000313" key="3">
    <source>
        <dbReference type="Proteomes" id="UP001597262"/>
    </source>
</evidence>
<reference evidence="3" key="1">
    <citation type="journal article" date="2019" name="Int. J. Syst. Evol. Microbiol.">
        <title>The Global Catalogue of Microorganisms (GCM) 10K type strain sequencing project: providing services to taxonomists for standard genome sequencing and annotation.</title>
        <authorList>
            <consortium name="The Broad Institute Genomics Platform"/>
            <consortium name="The Broad Institute Genome Sequencing Center for Infectious Disease"/>
            <person name="Wu L."/>
            <person name="Ma J."/>
        </authorList>
    </citation>
    <scope>NUCLEOTIDE SEQUENCE [LARGE SCALE GENOMIC DNA]</scope>
    <source>
        <strain evidence="3">CCUG 59189</strain>
    </source>
</reference>
<dbReference type="InterPro" id="IPR011437">
    <property type="entry name" value="DUF1540"/>
</dbReference>
<evidence type="ECO:0000259" key="1">
    <source>
        <dbReference type="Pfam" id="PF07561"/>
    </source>
</evidence>
<keyword evidence="3" id="KW-1185">Reference proteome</keyword>
<dbReference type="EMBL" id="JBHTLM010000004">
    <property type="protein sequence ID" value="MFD1176020.1"/>
    <property type="molecule type" value="Genomic_DNA"/>
</dbReference>